<evidence type="ECO:0000256" key="1">
    <source>
        <dbReference type="ARBA" id="ARBA00004245"/>
    </source>
</evidence>
<feature type="region of interest" description="Disordered" evidence="6">
    <location>
        <begin position="1"/>
        <end position="64"/>
    </location>
</feature>
<evidence type="ECO:0000256" key="2">
    <source>
        <dbReference type="ARBA" id="ARBA00009886"/>
    </source>
</evidence>
<comment type="subunit">
    <text evidence="3">Interacts with FLNA and FLNB.</text>
</comment>
<dbReference type="GO" id="GO:0061572">
    <property type="term" value="P:actin filament bundle organization"/>
    <property type="evidence" value="ECO:0000318"/>
    <property type="project" value="GO_Central"/>
</dbReference>
<gene>
    <name evidence="7" type="primary">RFLNA</name>
</gene>
<dbReference type="Pfam" id="PF15068">
    <property type="entry name" value="FAM101"/>
    <property type="match status" value="1"/>
</dbReference>
<evidence type="ECO:0000256" key="5">
    <source>
        <dbReference type="ARBA" id="ARBA00023212"/>
    </source>
</evidence>
<evidence type="ECO:0000313" key="8">
    <source>
        <dbReference type="Proteomes" id="UP000002279"/>
    </source>
</evidence>
<reference evidence="7 8" key="1">
    <citation type="journal article" date="2008" name="Nature">
        <title>Genome analysis of the platypus reveals unique signatures of evolution.</title>
        <authorList>
            <person name="Warren W.C."/>
            <person name="Hillier L.W."/>
            <person name="Marshall Graves J.A."/>
            <person name="Birney E."/>
            <person name="Ponting C.P."/>
            <person name="Grutzner F."/>
            <person name="Belov K."/>
            <person name="Miller W."/>
            <person name="Clarke L."/>
            <person name="Chinwalla A.T."/>
            <person name="Yang S.P."/>
            <person name="Heger A."/>
            <person name="Locke D.P."/>
            <person name="Miethke P."/>
            <person name="Waters P.D."/>
            <person name="Veyrunes F."/>
            <person name="Fulton L."/>
            <person name="Fulton B."/>
            <person name="Graves T."/>
            <person name="Wallis J."/>
            <person name="Puente X.S."/>
            <person name="Lopez-Otin C."/>
            <person name="Ordonez G.R."/>
            <person name="Eichler E.E."/>
            <person name="Chen L."/>
            <person name="Cheng Z."/>
            <person name="Deakin J.E."/>
            <person name="Alsop A."/>
            <person name="Thompson K."/>
            <person name="Kirby P."/>
            <person name="Papenfuss A.T."/>
            <person name="Wakefield M.J."/>
            <person name="Olender T."/>
            <person name="Lancet D."/>
            <person name="Huttley G.A."/>
            <person name="Smit A.F."/>
            <person name="Pask A."/>
            <person name="Temple-Smith P."/>
            <person name="Batzer M.A."/>
            <person name="Walker J.A."/>
            <person name="Konkel M.K."/>
            <person name="Harris R.S."/>
            <person name="Whittington C.M."/>
            <person name="Wong E.S."/>
            <person name="Gemmell N.J."/>
            <person name="Buschiazzo E."/>
            <person name="Vargas Jentzsch I.M."/>
            <person name="Merkel A."/>
            <person name="Schmitz J."/>
            <person name="Zemann A."/>
            <person name="Churakov G."/>
            <person name="Kriegs J.O."/>
            <person name="Brosius J."/>
            <person name="Murchison E.P."/>
            <person name="Sachidanandam R."/>
            <person name="Smith C."/>
            <person name="Hannon G.J."/>
            <person name="Tsend-Ayush E."/>
            <person name="McMillan D."/>
            <person name="Attenborough R."/>
            <person name="Rens W."/>
            <person name="Ferguson-Smith M."/>
            <person name="Lefevre C.M."/>
            <person name="Sharp J.A."/>
            <person name="Nicholas K.R."/>
            <person name="Ray D.A."/>
            <person name="Kube M."/>
            <person name="Reinhardt R."/>
            <person name="Pringle T.H."/>
            <person name="Taylor J."/>
            <person name="Jones R.C."/>
            <person name="Nixon B."/>
            <person name="Dacheux J.L."/>
            <person name="Niwa H."/>
            <person name="Sekita Y."/>
            <person name="Huang X."/>
            <person name="Stark A."/>
            <person name="Kheradpour P."/>
            <person name="Kellis M."/>
            <person name="Flicek P."/>
            <person name="Chen Y."/>
            <person name="Webber C."/>
            <person name="Hardison R."/>
            <person name="Nelson J."/>
            <person name="Hallsworth-Pepin K."/>
            <person name="Delehaunty K."/>
            <person name="Markovic C."/>
            <person name="Minx P."/>
            <person name="Feng Y."/>
            <person name="Kremitzki C."/>
            <person name="Mitreva M."/>
            <person name="Glasscock J."/>
            <person name="Wylie T."/>
            <person name="Wohldmann P."/>
            <person name="Thiru P."/>
            <person name="Nhan M.N."/>
            <person name="Pohl C.S."/>
            <person name="Smith S.M."/>
            <person name="Hou S."/>
            <person name="Nefedov M."/>
            <person name="de Jong P.J."/>
            <person name="Renfree M.B."/>
            <person name="Mardis E.R."/>
            <person name="Wilson R.K."/>
        </authorList>
    </citation>
    <scope>NUCLEOTIDE SEQUENCE [LARGE SCALE GENOMIC DNA]</scope>
    <source>
        <strain evidence="7 8">Glennie</strain>
    </source>
</reference>
<dbReference type="InterPro" id="IPR028215">
    <property type="entry name" value="Refilin"/>
</dbReference>
<proteinExistence type="inferred from homology"/>
<dbReference type="Proteomes" id="UP000002279">
    <property type="component" value="Chromosome 2"/>
</dbReference>
<reference evidence="7" key="2">
    <citation type="submission" date="2025-08" db="UniProtKB">
        <authorList>
            <consortium name="Ensembl"/>
        </authorList>
    </citation>
    <scope>IDENTIFICATION</scope>
    <source>
        <strain evidence="7">Glennie</strain>
    </source>
</reference>
<dbReference type="Ensembl" id="ENSOANT00000067115.1">
    <property type="protein sequence ID" value="ENSOANP00000039654.1"/>
    <property type="gene ID" value="ENSOANG00000046072.1"/>
</dbReference>
<keyword evidence="8" id="KW-1185">Reference proteome</keyword>
<evidence type="ECO:0000256" key="4">
    <source>
        <dbReference type="ARBA" id="ARBA00022490"/>
    </source>
</evidence>
<dbReference type="Bgee" id="ENSOANG00000046072">
    <property type="expression patterns" value="Expressed in heart and 6 other cell types or tissues"/>
</dbReference>
<dbReference type="PANTHER" id="PTHR31848:SF0">
    <property type="entry name" value="REFILIN-A"/>
    <property type="match status" value="1"/>
</dbReference>
<sequence length="214" mass="24103">MVGHLHLQGMEESLKERSREGLLDSPDSGLPPSPSPPFYALSPDGRAAGGSAIPTDPSAVAPQEGREVPCAFPCTLVPEMRPRMYPVFFGESIEVNPQPGQEIRWNSEVKYDSEKHYRDDIFYVPVPTVTSFSETIIATPNCTWRNYKTQLHLEPRPRPLRFQTTTIIYPKHAKNTFRTTLRCSLGCPKRWFASSVRLELWEEPGGCALCPEDL</sequence>
<organism evidence="7 8">
    <name type="scientific">Ornithorhynchus anatinus</name>
    <name type="common">Duckbill platypus</name>
    <dbReference type="NCBI Taxonomy" id="9258"/>
    <lineage>
        <taxon>Eukaryota</taxon>
        <taxon>Metazoa</taxon>
        <taxon>Chordata</taxon>
        <taxon>Craniata</taxon>
        <taxon>Vertebrata</taxon>
        <taxon>Euteleostomi</taxon>
        <taxon>Mammalia</taxon>
        <taxon>Monotremata</taxon>
        <taxon>Ornithorhynchidae</taxon>
        <taxon>Ornithorhynchus</taxon>
    </lineage>
</organism>
<dbReference type="PANTHER" id="PTHR31848">
    <property type="match status" value="1"/>
</dbReference>
<dbReference type="AlphaFoldDB" id="A0A6I8NG00"/>
<comment type="subcellular location">
    <subcellularLocation>
        <location evidence="1">Cytoplasm</location>
        <location evidence="1">Cytoskeleton</location>
    </subcellularLocation>
</comment>
<evidence type="ECO:0000313" key="7">
    <source>
        <dbReference type="Ensembl" id="ENSOANP00000039654.1"/>
    </source>
</evidence>
<evidence type="ECO:0000256" key="3">
    <source>
        <dbReference type="ARBA" id="ARBA00011189"/>
    </source>
</evidence>
<accession>A0A6I8NG00</accession>
<protein>
    <submittedName>
        <fullName evidence="7">Refilin A</fullName>
    </submittedName>
</protein>
<keyword evidence="4" id="KW-0963">Cytoplasm</keyword>
<dbReference type="GO" id="GO:1900158">
    <property type="term" value="P:negative regulation of bone mineralization involved in bone maturation"/>
    <property type="evidence" value="ECO:0000318"/>
    <property type="project" value="GO_Central"/>
</dbReference>
<feature type="compositionally biased region" description="Basic and acidic residues" evidence="6">
    <location>
        <begin position="12"/>
        <end position="22"/>
    </location>
</feature>
<dbReference type="GO" id="GO:0048705">
    <property type="term" value="P:skeletal system morphogenesis"/>
    <property type="evidence" value="ECO:0000318"/>
    <property type="project" value="GO_Central"/>
</dbReference>
<dbReference type="GO" id="GO:0061182">
    <property type="term" value="P:negative regulation of chondrocyte development"/>
    <property type="evidence" value="ECO:0000318"/>
    <property type="project" value="GO_Central"/>
</dbReference>
<dbReference type="FunCoup" id="A0A6I8NG00">
    <property type="interactions" value="25"/>
</dbReference>
<evidence type="ECO:0000256" key="6">
    <source>
        <dbReference type="SAM" id="MobiDB-lite"/>
    </source>
</evidence>
<reference evidence="7" key="3">
    <citation type="submission" date="2025-09" db="UniProtKB">
        <authorList>
            <consortium name="Ensembl"/>
        </authorList>
    </citation>
    <scope>IDENTIFICATION</scope>
    <source>
        <strain evidence="7">Glennie</strain>
    </source>
</reference>
<dbReference type="OMA" id="AKDGKVM"/>
<name>A0A6I8NG00_ORNAN</name>
<comment type="similarity">
    <text evidence="2">Belongs to the Refilin family.</text>
</comment>
<dbReference type="GO" id="GO:0031005">
    <property type="term" value="F:filamin binding"/>
    <property type="evidence" value="ECO:0000318"/>
    <property type="project" value="GO_Central"/>
</dbReference>
<keyword evidence="5" id="KW-0206">Cytoskeleton</keyword>
<dbReference type="GeneTree" id="ENSGT00390000016836"/>
<dbReference type="InParanoid" id="A0A6I8NG00"/>
<dbReference type="GO" id="GO:0032432">
    <property type="term" value="C:actin filament bundle"/>
    <property type="evidence" value="ECO:0000318"/>
    <property type="project" value="GO_Central"/>
</dbReference>